<dbReference type="Proteomes" id="UP000636010">
    <property type="component" value="Unassembled WGS sequence"/>
</dbReference>
<accession>A0ABQ1LSF8</accession>
<dbReference type="InterPro" id="IPR023614">
    <property type="entry name" value="Porin_dom_sf"/>
</dbReference>
<dbReference type="PANTHER" id="PTHR34596:SF2">
    <property type="entry name" value="CHITOPORIN"/>
    <property type="match status" value="1"/>
</dbReference>
<comment type="caution">
    <text evidence="4">The sequence shown here is derived from an EMBL/GenBank/DDBJ whole genome shotgun (WGS) entry which is preliminary data.</text>
</comment>
<name>A0ABQ1LSF8_9BACT</name>
<keyword evidence="5" id="KW-1185">Reference proteome</keyword>
<gene>
    <name evidence="4" type="ORF">GCM10011506_13370</name>
</gene>
<evidence type="ECO:0000256" key="1">
    <source>
        <dbReference type="ARBA" id="ARBA00009075"/>
    </source>
</evidence>
<evidence type="ECO:0008006" key="6">
    <source>
        <dbReference type="Google" id="ProtNLM"/>
    </source>
</evidence>
<dbReference type="Gene3D" id="2.40.160.10">
    <property type="entry name" value="Porin"/>
    <property type="match status" value="1"/>
</dbReference>
<keyword evidence="2" id="KW-0813">Transport</keyword>
<dbReference type="InterPro" id="IPR005318">
    <property type="entry name" value="OM_porin_bac"/>
</dbReference>
<comment type="similarity">
    <text evidence="1">Belongs to the outer membrane porin (Opr) (TC 1.B.25) family.</text>
</comment>
<organism evidence="4 5">
    <name type="scientific">Marivirga lumbricoides</name>
    <dbReference type="NCBI Taxonomy" id="1046115"/>
    <lineage>
        <taxon>Bacteria</taxon>
        <taxon>Pseudomonadati</taxon>
        <taxon>Bacteroidota</taxon>
        <taxon>Cytophagia</taxon>
        <taxon>Cytophagales</taxon>
        <taxon>Marivirgaceae</taxon>
        <taxon>Marivirga</taxon>
    </lineage>
</organism>
<evidence type="ECO:0000256" key="2">
    <source>
        <dbReference type="ARBA" id="ARBA00022448"/>
    </source>
</evidence>
<evidence type="ECO:0000313" key="5">
    <source>
        <dbReference type="Proteomes" id="UP000636010"/>
    </source>
</evidence>
<evidence type="ECO:0000256" key="3">
    <source>
        <dbReference type="ARBA" id="ARBA00022729"/>
    </source>
</evidence>
<proteinExistence type="inferred from homology"/>
<dbReference type="RefSeq" id="WP_188461536.1">
    <property type="nucleotide sequence ID" value="NZ_BAABHU010000003.1"/>
</dbReference>
<sequence>MKPIIIFWGLIFLCPILGHTQKNNQQYESIDSVNHGSFNPNEAHSFKEWFQKGHASGLIRVNMMNTLRPESRTYYAALAIGGRLYYHTSYWKGLQLGVGGLYAYNIASTNLSADDYEFVPKWERQLFDLKNTSNKHDLDRLAELFIKYRYNDSYIKMGKMLVETPFVNPQDSRMKPSAFQGIWFDWNEGHQFEINGGIFNKVSPRSTTEWVSISESIGLYDRFLKNDTNTLIHKNINLFQLGGHYNITSALHYHNWQYFVNQLTYVNFNQMEWSKNDLQIGLQYVFQQGLDDEKVFSDQLNNNYNQIISGRLKWNLPNWQISYNTTQSLSDAPFILPKEWGSEPFYTFISRHRIEGLTGINSHTIKIDLQPFHHWTDFNLGIYGARTSFDEKGINTTKKESHFNQLSLDIQARFYKDWDNLSFRLLNTLLFANKDILNPFLKEDILHAQLIVNYKF</sequence>
<protein>
    <recommendedName>
        <fullName evidence="6">Outer membrane porin, OprD family</fullName>
    </recommendedName>
</protein>
<evidence type="ECO:0000313" key="4">
    <source>
        <dbReference type="EMBL" id="GGC29293.1"/>
    </source>
</evidence>
<reference evidence="5" key="1">
    <citation type="journal article" date="2019" name="Int. J. Syst. Evol. Microbiol.">
        <title>The Global Catalogue of Microorganisms (GCM) 10K type strain sequencing project: providing services to taxonomists for standard genome sequencing and annotation.</title>
        <authorList>
            <consortium name="The Broad Institute Genomics Platform"/>
            <consortium name="The Broad Institute Genome Sequencing Center for Infectious Disease"/>
            <person name="Wu L."/>
            <person name="Ma J."/>
        </authorList>
    </citation>
    <scope>NUCLEOTIDE SEQUENCE [LARGE SCALE GENOMIC DNA]</scope>
    <source>
        <strain evidence="5">CGMCC 1.10832</strain>
    </source>
</reference>
<dbReference type="EMBL" id="BMEC01000003">
    <property type="protein sequence ID" value="GGC29293.1"/>
    <property type="molecule type" value="Genomic_DNA"/>
</dbReference>
<keyword evidence="3" id="KW-0732">Signal</keyword>
<dbReference type="PANTHER" id="PTHR34596">
    <property type="entry name" value="CHITOPORIN"/>
    <property type="match status" value="1"/>
</dbReference>
<dbReference type="Pfam" id="PF03573">
    <property type="entry name" value="OprD"/>
    <property type="match status" value="1"/>
</dbReference>